<feature type="domain" description="Zinc finger Sec23/Sec24-type" evidence="5">
    <location>
        <begin position="98"/>
        <end position="135"/>
    </location>
</feature>
<gene>
    <name evidence="7" type="ORF">BJ554DRAFT_2793</name>
</gene>
<keyword evidence="3" id="KW-0333">Golgi apparatus</keyword>
<accession>A0A8H7ZQ96</accession>
<dbReference type="SUPFAM" id="SSF82919">
    <property type="entry name" value="Zn-finger domain of Sec23/24"/>
    <property type="match status" value="1"/>
</dbReference>
<evidence type="ECO:0000256" key="4">
    <source>
        <dbReference type="SAM" id="MobiDB-lite"/>
    </source>
</evidence>
<evidence type="ECO:0000256" key="2">
    <source>
        <dbReference type="ARBA" id="ARBA00008334"/>
    </source>
</evidence>
<dbReference type="GO" id="GO:0000139">
    <property type="term" value="C:Golgi membrane"/>
    <property type="evidence" value="ECO:0007669"/>
    <property type="project" value="UniProtKB-SubCell"/>
</dbReference>
<evidence type="ECO:0000259" key="5">
    <source>
        <dbReference type="Pfam" id="PF04810"/>
    </source>
</evidence>
<keyword evidence="8" id="KW-1185">Reference proteome</keyword>
<dbReference type="InterPro" id="IPR006895">
    <property type="entry name" value="Znf_Sec23_Sec24"/>
</dbReference>
<feature type="domain" description="Sec23/Sec24 trunk" evidence="6">
    <location>
        <begin position="252"/>
        <end position="316"/>
    </location>
</feature>
<name>A0A8H7ZQ96_9FUNG</name>
<feature type="region of interest" description="Disordered" evidence="4">
    <location>
        <begin position="1"/>
        <end position="23"/>
    </location>
</feature>
<dbReference type="PANTHER" id="PTHR13803:SF39">
    <property type="entry name" value="SECRETORY 24AB, ISOFORM A"/>
    <property type="match status" value="1"/>
</dbReference>
<dbReference type="PANTHER" id="PTHR13803">
    <property type="entry name" value="SEC24-RELATED PROTEIN"/>
    <property type="match status" value="1"/>
</dbReference>
<dbReference type="GO" id="GO:0030127">
    <property type="term" value="C:COPII vesicle coat"/>
    <property type="evidence" value="ECO:0007669"/>
    <property type="project" value="InterPro"/>
</dbReference>
<dbReference type="Proteomes" id="UP000673691">
    <property type="component" value="Unassembled WGS sequence"/>
</dbReference>
<comment type="subcellular location">
    <subcellularLocation>
        <location evidence="1">Golgi apparatus membrane</location>
    </subcellularLocation>
</comment>
<dbReference type="GO" id="GO:0006886">
    <property type="term" value="P:intracellular protein transport"/>
    <property type="evidence" value="ECO:0007669"/>
    <property type="project" value="InterPro"/>
</dbReference>
<evidence type="ECO:0008006" key="9">
    <source>
        <dbReference type="Google" id="ProtNLM"/>
    </source>
</evidence>
<comment type="caution">
    <text evidence="7">The sequence shown here is derived from an EMBL/GenBank/DDBJ whole genome shotgun (WGS) entry which is preliminary data.</text>
</comment>
<evidence type="ECO:0000313" key="7">
    <source>
        <dbReference type="EMBL" id="KAG5457245.1"/>
    </source>
</evidence>
<dbReference type="SUPFAM" id="SSF53300">
    <property type="entry name" value="vWA-like"/>
    <property type="match status" value="1"/>
</dbReference>
<dbReference type="InterPro" id="IPR006896">
    <property type="entry name" value="Sec23/24_trunk_dom"/>
</dbReference>
<dbReference type="InterPro" id="IPR036174">
    <property type="entry name" value="Znf_Sec23_Sec24_sf"/>
</dbReference>
<comment type="similarity">
    <text evidence="2">Belongs to the SEC23/SEC24 family. SEC24 subfamily.</text>
</comment>
<reference evidence="7 8" key="1">
    <citation type="journal article" name="Sci. Rep.">
        <title>Genome-scale phylogenetic analyses confirm Olpidium as the closest living zoosporic fungus to the non-flagellated, terrestrial fungi.</title>
        <authorList>
            <person name="Chang Y."/>
            <person name="Rochon D."/>
            <person name="Sekimoto S."/>
            <person name="Wang Y."/>
            <person name="Chovatia M."/>
            <person name="Sandor L."/>
            <person name="Salamov A."/>
            <person name="Grigoriev I.V."/>
            <person name="Stajich J.E."/>
            <person name="Spatafora J.W."/>
        </authorList>
    </citation>
    <scope>NUCLEOTIDE SEQUENCE [LARGE SCALE GENOMIC DNA]</scope>
    <source>
        <strain evidence="7">S191</strain>
    </source>
</reference>
<evidence type="ECO:0000256" key="1">
    <source>
        <dbReference type="ARBA" id="ARBA00004394"/>
    </source>
</evidence>
<protein>
    <recommendedName>
        <fullName evidence="9">Protein transport protein SEC23</fullName>
    </recommendedName>
</protein>
<dbReference type="InterPro" id="IPR036465">
    <property type="entry name" value="vWFA_dom_sf"/>
</dbReference>
<dbReference type="Gene3D" id="3.40.50.410">
    <property type="entry name" value="von Willebrand factor, type A domain"/>
    <property type="match status" value="1"/>
</dbReference>
<organism evidence="7 8">
    <name type="scientific">Olpidium bornovanus</name>
    <dbReference type="NCBI Taxonomy" id="278681"/>
    <lineage>
        <taxon>Eukaryota</taxon>
        <taxon>Fungi</taxon>
        <taxon>Fungi incertae sedis</taxon>
        <taxon>Olpidiomycota</taxon>
        <taxon>Olpidiomycotina</taxon>
        <taxon>Olpidiomycetes</taxon>
        <taxon>Olpidiales</taxon>
        <taxon>Olpidiaceae</taxon>
        <taxon>Olpidium</taxon>
    </lineage>
</organism>
<dbReference type="Gene3D" id="2.60.40.1670">
    <property type="entry name" value="beta-sandwich domain of Sec23/24"/>
    <property type="match status" value="1"/>
</dbReference>
<dbReference type="EMBL" id="JAEFCI010010380">
    <property type="protein sequence ID" value="KAG5457245.1"/>
    <property type="molecule type" value="Genomic_DNA"/>
</dbReference>
<sequence length="319" mass="35843">MGAPPDVSGLEDPPPQILLDPSAPVTRSPTAICDSFYKRCTLNAVPQTPGLLSKSRLPFGLILTPFRSLRENEVGITRLCLCLCVRSEPLPTVSDNTIVRCRSCRTYINPFVQFLEGGNSWKCNICYLVNDVPSSFDFDQTTGQPVNRWERVELNHAVFEYIAPSEYMSSRFLTVLRLANFRWPTIGSAPAGPGVCVCDRRVIRGCPIWHGGHCGKNYFGYLGSDSQRGPQDQDRIHYCRQRCSLLQHWRRSSPQMLVVSDLEEVYLPQPEDLLCNLAESRTVVDTLLEQMGVMFKDTQNDGNALGPALQAAFKLLVRW</sequence>
<dbReference type="GO" id="GO:0008270">
    <property type="term" value="F:zinc ion binding"/>
    <property type="evidence" value="ECO:0007669"/>
    <property type="project" value="InterPro"/>
</dbReference>
<dbReference type="GO" id="GO:0090110">
    <property type="term" value="P:COPII-coated vesicle cargo loading"/>
    <property type="evidence" value="ECO:0007669"/>
    <property type="project" value="TreeGrafter"/>
</dbReference>
<dbReference type="InterPro" id="IPR050550">
    <property type="entry name" value="SEC23_SEC24_subfamily"/>
</dbReference>
<dbReference type="GO" id="GO:0000149">
    <property type="term" value="F:SNARE binding"/>
    <property type="evidence" value="ECO:0007669"/>
    <property type="project" value="TreeGrafter"/>
</dbReference>
<dbReference type="SUPFAM" id="SSF81995">
    <property type="entry name" value="beta-sandwich domain of Sec23/24"/>
    <property type="match status" value="1"/>
</dbReference>
<dbReference type="AlphaFoldDB" id="A0A8H7ZQ96"/>
<evidence type="ECO:0000313" key="8">
    <source>
        <dbReference type="Proteomes" id="UP000673691"/>
    </source>
</evidence>
<dbReference type="Pfam" id="PF04810">
    <property type="entry name" value="zf-Sec23_Sec24"/>
    <property type="match status" value="1"/>
</dbReference>
<proteinExistence type="inferred from homology"/>
<dbReference type="Pfam" id="PF04811">
    <property type="entry name" value="Sec23_trunk"/>
    <property type="match status" value="1"/>
</dbReference>
<evidence type="ECO:0000259" key="6">
    <source>
        <dbReference type="Pfam" id="PF04811"/>
    </source>
</evidence>
<evidence type="ECO:0000256" key="3">
    <source>
        <dbReference type="ARBA" id="ARBA00023034"/>
    </source>
</evidence>
<dbReference type="OrthoDB" id="5594025at2759"/>
<dbReference type="Gene3D" id="2.30.30.380">
    <property type="entry name" value="Zn-finger domain of Sec23/24"/>
    <property type="match status" value="1"/>
</dbReference>
<dbReference type="GO" id="GO:0070971">
    <property type="term" value="C:endoplasmic reticulum exit site"/>
    <property type="evidence" value="ECO:0007669"/>
    <property type="project" value="TreeGrafter"/>
</dbReference>